<sequence>MLVWAKRIGWGLGVLLVLLAAGFLSLVRITVQPATPLARPVLGAGQSVPAAGGEDPAALIIPVEGVAARQLSDTWGQSRGNGTREHHAIDIMAPRGTPVLAAASGTVEKVFESVNGGHTLYVRTRDGTTIHYYAHLDAWLVAEKAAVRQGEQIATVGNTGSASGAAPHLHFEIKLMQPGEGWWQGQNINPYPLLRNIAQ</sequence>
<dbReference type="InterPro" id="IPR050570">
    <property type="entry name" value="Cell_wall_metabolism_enzyme"/>
</dbReference>
<dbReference type="RefSeq" id="WP_183995635.1">
    <property type="nucleotide sequence ID" value="NZ_JACIEH010000001.1"/>
</dbReference>
<dbReference type="SUPFAM" id="SSF51261">
    <property type="entry name" value="Duplicated hybrid motif"/>
    <property type="match status" value="1"/>
</dbReference>
<keyword evidence="3" id="KW-1185">Reference proteome</keyword>
<dbReference type="AlphaFoldDB" id="A0A7W6NVR9"/>
<gene>
    <name evidence="2" type="ORF">GGR46_001280</name>
</gene>
<protein>
    <submittedName>
        <fullName evidence="2">Murein DD-endopeptidase MepM/ murein hydrolase activator NlpD</fullName>
    </submittedName>
</protein>
<feature type="domain" description="M23ase beta-sheet core" evidence="1">
    <location>
        <begin position="85"/>
        <end position="189"/>
    </location>
</feature>
<dbReference type="GO" id="GO:0004222">
    <property type="term" value="F:metalloendopeptidase activity"/>
    <property type="evidence" value="ECO:0007669"/>
    <property type="project" value="TreeGrafter"/>
</dbReference>
<keyword evidence="2" id="KW-0378">Hydrolase</keyword>
<comment type="caution">
    <text evidence="2">The sequence shown here is derived from an EMBL/GenBank/DDBJ whole genome shotgun (WGS) entry which is preliminary data.</text>
</comment>
<evidence type="ECO:0000259" key="1">
    <source>
        <dbReference type="Pfam" id="PF01551"/>
    </source>
</evidence>
<evidence type="ECO:0000313" key="3">
    <source>
        <dbReference type="Proteomes" id="UP000557392"/>
    </source>
</evidence>
<dbReference type="InterPro" id="IPR016047">
    <property type="entry name" value="M23ase_b-sheet_dom"/>
</dbReference>
<evidence type="ECO:0000313" key="2">
    <source>
        <dbReference type="EMBL" id="MBB4097747.1"/>
    </source>
</evidence>
<accession>A0A7W6NVR9</accession>
<dbReference type="Pfam" id="PF01551">
    <property type="entry name" value="Peptidase_M23"/>
    <property type="match status" value="1"/>
</dbReference>
<dbReference type="EMBL" id="JACIEH010000001">
    <property type="protein sequence ID" value="MBB4097747.1"/>
    <property type="molecule type" value="Genomic_DNA"/>
</dbReference>
<organism evidence="2 3">
    <name type="scientific">Sphingomonas kyeonggiensis</name>
    <dbReference type="NCBI Taxonomy" id="1268553"/>
    <lineage>
        <taxon>Bacteria</taxon>
        <taxon>Pseudomonadati</taxon>
        <taxon>Pseudomonadota</taxon>
        <taxon>Alphaproteobacteria</taxon>
        <taxon>Sphingomonadales</taxon>
        <taxon>Sphingomonadaceae</taxon>
        <taxon>Sphingomonas</taxon>
    </lineage>
</organism>
<dbReference type="InterPro" id="IPR011055">
    <property type="entry name" value="Dup_hybrid_motif"/>
</dbReference>
<dbReference type="PANTHER" id="PTHR21666">
    <property type="entry name" value="PEPTIDASE-RELATED"/>
    <property type="match status" value="1"/>
</dbReference>
<reference evidence="2 3" key="1">
    <citation type="submission" date="2020-08" db="EMBL/GenBank/DDBJ databases">
        <title>Genomic Encyclopedia of Type Strains, Phase IV (KMG-IV): sequencing the most valuable type-strain genomes for metagenomic binning, comparative biology and taxonomic classification.</title>
        <authorList>
            <person name="Goeker M."/>
        </authorList>
    </citation>
    <scope>NUCLEOTIDE SEQUENCE [LARGE SCALE GENOMIC DNA]</scope>
    <source>
        <strain evidence="2 3">DSM 101806</strain>
    </source>
</reference>
<dbReference type="PANTHER" id="PTHR21666:SF270">
    <property type="entry name" value="MUREIN HYDROLASE ACTIVATOR ENVC"/>
    <property type="match status" value="1"/>
</dbReference>
<name>A0A7W6NVR9_9SPHN</name>
<dbReference type="Proteomes" id="UP000557392">
    <property type="component" value="Unassembled WGS sequence"/>
</dbReference>
<proteinExistence type="predicted"/>
<dbReference type="Gene3D" id="2.70.70.10">
    <property type="entry name" value="Glucose Permease (Domain IIA)"/>
    <property type="match status" value="1"/>
</dbReference>
<dbReference type="CDD" id="cd12797">
    <property type="entry name" value="M23_peptidase"/>
    <property type="match status" value="1"/>
</dbReference>